<evidence type="ECO:0000313" key="1">
    <source>
        <dbReference type="EMBL" id="MST69560.1"/>
    </source>
</evidence>
<organism evidence="1">
    <name type="scientific">Baileyella intestinalis</name>
    <dbReference type="NCBI Taxonomy" id="2606709"/>
    <lineage>
        <taxon>Bacteria</taxon>
        <taxon>Bacillati</taxon>
        <taxon>Bacillota</taxon>
        <taxon>Clostridia</taxon>
        <taxon>Peptostreptococcales</taxon>
        <taxon>Anaerovoracaceae</taxon>
        <taxon>Baileyella</taxon>
    </lineage>
</organism>
<dbReference type="RefSeq" id="WP_154573031.1">
    <property type="nucleotide sequence ID" value="NZ_VUNB01000006.1"/>
</dbReference>
<protein>
    <submittedName>
        <fullName evidence="1">Uncharacterized protein</fullName>
    </submittedName>
</protein>
<dbReference type="InterPro" id="IPR036282">
    <property type="entry name" value="Glutathione-S-Trfase_C_sf"/>
</dbReference>
<sequence length="107" mass="12174">MEKNTEWASGIRLDECDGEIYAAYTFVNGSQVYFRFPACDDEMEDALGNFTFFLGLYRGGITLADLSVAVLMYRALPFYYLEFGALSREMAEEPAVRKWSSFNVSTD</sequence>
<comment type="caution">
    <text evidence="1">The sequence shown here is derived from an EMBL/GenBank/DDBJ whole genome shotgun (WGS) entry which is preliminary data.</text>
</comment>
<gene>
    <name evidence="1" type="ORF">FYJ66_08185</name>
</gene>
<accession>A0A6A8MA05</accession>
<proteinExistence type="predicted"/>
<dbReference type="EMBL" id="VUNB01000006">
    <property type="protein sequence ID" value="MST69560.1"/>
    <property type="molecule type" value="Genomic_DNA"/>
</dbReference>
<reference evidence="1" key="1">
    <citation type="submission" date="2019-09" db="EMBL/GenBank/DDBJ databases">
        <title>In-depth cultivation of the pig gut microbiome towards novel bacterial diversity and tailored functional studies.</title>
        <authorList>
            <person name="Wylensek D."/>
            <person name="Hitch T.C.A."/>
            <person name="Clavel T."/>
        </authorList>
    </citation>
    <scope>NUCLEOTIDE SEQUENCE</scope>
    <source>
        <strain evidence="1">RF-744-FAT-WT-3</strain>
    </source>
</reference>
<dbReference type="AlphaFoldDB" id="A0A6A8MA05"/>
<name>A0A6A8MA05_9FIRM</name>
<dbReference type="SUPFAM" id="SSF47616">
    <property type="entry name" value="GST C-terminal domain-like"/>
    <property type="match status" value="1"/>
</dbReference>